<proteinExistence type="predicted"/>
<dbReference type="OrthoDB" id="376826at2759"/>
<evidence type="ECO:0000313" key="1">
    <source>
        <dbReference type="EMBL" id="OXV10649.1"/>
    </source>
</evidence>
<dbReference type="Pfam" id="PF17316">
    <property type="entry name" value="Perilipin_2"/>
    <property type="match status" value="1"/>
</dbReference>
<comment type="caution">
    <text evidence="1">The sequence shown here is derived from an EMBL/GenBank/DDBJ whole genome shotgun (WGS) entry which is preliminary data.</text>
</comment>
<organism evidence="1 2">
    <name type="scientific">Elaphomyces granulatus</name>
    <dbReference type="NCBI Taxonomy" id="519963"/>
    <lineage>
        <taxon>Eukaryota</taxon>
        <taxon>Fungi</taxon>
        <taxon>Dikarya</taxon>
        <taxon>Ascomycota</taxon>
        <taxon>Pezizomycotina</taxon>
        <taxon>Eurotiomycetes</taxon>
        <taxon>Eurotiomycetidae</taxon>
        <taxon>Eurotiales</taxon>
        <taxon>Elaphomycetaceae</taxon>
        <taxon>Elaphomyces</taxon>
    </lineage>
</organism>
<evidence type="ECO:0000313" key="2">
    <source>
        <dbReference type="Proteomes" id="UP000243515"/>
    </source>
</evidence>
<sequence>MPHAENDSMGEPLVNGEQRQSQFLSSLQHLTSYPVVSDSIETFKKNKYGAISLDYADQGYERFAKPVLPYLSKPYGIVAPYVAKVDSFGDQGLNKVDETFPIVKEDTEKIKGTIVDTAYLPLRLVTNARNHVFGTYGSEYKNCGGDGMVAGGKAVITTGLLLTLESLAWLSAFWGPKKQQTKGVIHDKTGS</sequence>
<evidence type="ECO:0008006" key="3">
    <source>
        <dbReference type="Google" id="ProtNLM"/>
    </source>
</evidence>
<name>A0A232M2P0_9EURO</name>
<gene>
    <name evidence="1" type="ORF">Egran_01583</name>
</gene>
<keyword evidence="2" id="KW-1185">Reference proteome</keyword>
<dbReference type="EMBL" id="NPHW01002831">
    <property type="protein sequence ID" value="OXV10649.1"/>
    <property type="molecule type" value="Genomic_DNA"/>
</dbReference>
<dbReference type="Proteomes" id="UP000243515">
    <property type="component" value="Unassembled WGS sequence"/>
</dbReference>
<reference evidence="1 2" key="1">
    <citation type="journal article" date="2015" name="Environ. Microbiol.">
        <title>Metagenome sequence of Elaphomyces granulatus from sporocarp tissue reveals Ascomycota ectomycorrhizal fingerprints of genome expansion and a Proteobacteria-rich microbiome.</title>
        <authorList>
            <person name="Quandt C.A."/>
            <person name="Kohler A."/>
            <person name="Hesse C.N."/>
            <person name="Sharpton T.J."/>
            <person name="Martin F."/>
            <person name="Spatafora J.W."/>
        </authorList>
    </citation>
    <scope>NUCLEOTIDE SEQUENCE [LARGE SCALE GENOMIC DNA]</scope>
    <source>
        <strain evidence="1 2">OSC145934</strain>
    </source>
</reference>
<dbReference type="AlphaFoldDB" id="A0A232M2P0"/>
<accession>A0A232M2P0</accession>
<protein>
    <recommendedName>
        <fullName evidence="3">Pathogenesis associated protein Cap20</fullName>
    </recommendedName>
</protein>